<protein>
    <submittedName>
        <fullName evidence="7">Restriction endonuclease subunit S</fullName>
    </submittedName>
</protein>
<keyword evidence="8" id="KW-1185">Reference proteome</keyword>
<keyword evidence="7" id="KW-0378">Hydrolase</keyword>
<dbReference type="REBASE" id="272878">
    <property type="entry name" value="S.Csp901ORF3515P"/>
</dbReference>
<dbReference type="SUPFAM" id="SSF116734">
    <property type="entry name" value="DNA methylase specificity domain"/>
    <property type="match status" value="2"/>
</dbReference>
<evidence type="ECO:0000256" key="3">
    <source>
        <dbReference type="ARBA" id="ARBA00023125"/>
    </source>
</evidence>
<sequence length="569" mass="65608">MNMLLEQFKTIFDRPEKVKKLRNLILQLAVRGKLVEQDENDEPASVLLERIKEEKDKLIKEGKIKKSKPLPEISEDEKPYELPEGWEWVRLGCIYNIVRGSSPRPKGDPKYFTNERTKYHWVTIKDITNSCVNERLVSTIEYLTYEGSLKSRLVEHDEIIIAVSGSVGKSAIMGISGYIYDGLAALKHIINNKVLRDYIYIYLKCWKDNINNMSEGTSFPNINTDKLNRLLISLPPLNEQKRIVEKVDSLMAFCDELEKELQRKVKYSSLSLKSVFNSIDSCSSLEELEETLRFIIDNFKELTLGDDGVKELKNAIFELAVQGRLVPQNSKDEPASVLLEKIKEEKEKLIREGKIKKEKALPEISEDEKPYELPSGWEWVRIGEYCLINPRNSIDDNELVSFVPMKLIENGFNNKHTSETRLWREIKNGFTHFAENDVVVAKITPCFENRKSAIMKNLVNNIGAGTTELYVIRSIKNLILPEYILCICKTEEFIKGGIETYTGTAGQQRVKKDYITRFVIGVPPLNEQNRIVQKVDSLMTLCDELENKIEKSKKYSEKLMEALLKNEFM</sequence>
<dbReference type="EMBL" id="CP032416">
    <property type="protein sequence ID" value="AYD39638.1"/>
    <property type="molecule type" value="Genomic_DNA"/>
</dbReference>
<evidence type="ECO:0000313" key="8">
    <source>
        <dbReference type="Proteomes" id="UP000266301"/>
    </source>
</evidence>
<dbReference type="CDD" id="cd17260">
    <property type="entry name" value="RMtype1_S_EcoEI-TRD1-CR1_like"/>
    <property type="match status" value="1"/>
</dbReference>
<keyword evidence="7" id="KW-0540">Nuclease</keyword>
<dbReference type="Pfam" id="PF01420">
    <property type="entry name" value="Methylase_S"/>
    <property type="match status" value="2"/>
</dbReference>
<feature type="domain" description="Type I restriction modification DNA specificity" evidence="6">
    <location>
        <begin position="374"/>
        <end position="550"/>
    </location>
</feature>
<gene>
    <name evidence="7" type="ORF">D4Z93_03520</name>
</gene>
<evidence type="ECO:0000256" key="1">
    <source>
        <dbReference type="ARBA" id="ARBA00010923"/>
    </source>
</evidence>
<dbReference type="GO" id="GO:0004519">
    <property type="term" value="F:endonuclease activity"/>
    <property type="evidence" value="ECO:0007669"/>
    <property type="project" value="UniProtKB-KW"/>
</dbReference>
<dbReference type="AlphaFoldDB" id="A0A386H236"/>
<comment type="subunit">
    <text evidence="4">The methyltransferase is composed of M and S polypeptides.</text>
</comment>
<dbReference type="GO" id="GO:0009307">
    <property type="term" value="P:DNA restriction-modification system"/>
    <property type="evidence" value="ECO:0007669"/>
    <property type="project" value="UniProtKB-KW"/>
</dbReference>
<accession>A0A386H236</accession>
<keyword evidence="2" id="KW-0680">Restriction system</keyword>
<dbReference type="OrthoDB" id="9795776at2"/>
<dbReference type="Gene3D" id="3.90.220.20">
    <property type="entry name" value="DNA methylase specificity domains"/>
    <property type="match status" value="2"/>
</dbReference>
<keyword evidence="3" id="KW-0238">DNA-binding</keyword>
<dbReference type="PANTHER" id="PTHR43140">
    <property type="entry name" value="TYPE-1 RESTRICTION ENZYME ECOKI SPECIFICITY PROTEIN"/>
    <property type="match status" value="1"/>
</dbReference>
<dbReference type="GO" id="GO:0003677">
    <property type="term" value="F:DNA binding"/>
    <property type="evidence" value="ECO:0007669"/>
    <property type="project" value="UniProtKB-KW"/>
</dbReference>
<comment type="similarity">
    <text evidence="1">Belongs to the type-I restriction system S methylase family.</text>
</comment>
<evidence type="ECO:0000256" key="2">
    <source>
        <dbReference type="ARBA" id="ARBA00022747"/>
    </source>
</evidence>
<dbReference type="InterPro" id="IPR051212">
    <property type="entry name" value="Type-I_RE_S_subunit"/>
</dbReference>
<organism evidence="7 8">
    <name type="scientific">Clostridium fermenticellae</name>
    <dbReference type="NCBI Taxonomy" id="2068654"/>
    <lineage>
        <taxon>Bacteria</taxon>
        <taxon>Bacillati</taxon>
        <taxon>Bacillota</taxon>
        <taxon>Clostridia</taxon>
        <taxon>Eubacteriales</taxon>
        <taxon>Clostridiaceae</taxon>
        <taxon>Clostridium</taxon>
    </lineage>
</organism>
<dbReference type="PANTHER" id="PTHR43140:SF1">
    <property type="entry name" value="TYPE I RESTRICTION ENZYME ECOKI SPECIFICITY SUBUNIT"/>
    <property type="match status" value="1"/>
</dbReference>
<evidence type="ECO:0000256" key="5">
    <source>
        <dbReference type="SAM" id="Coils"/>
    </source>
</evidence>
<dbReference type="InterPro" id="IPR044946">
    <property type="entry name" value="Restrct_endonuc_typeI_TRD_sf"/>
</dbReference>
<dbReference type="KEGG" id="cfer:D4Z93_03520"/>
<dbReference type="RefSeq" id="WP_119970427.1">
    <property type="nucleotide sequence ID" value="NZ_CP032416.1"/>
</dbReference>
<keyword evidence="5" id="KW-0175">Coiled coil</keyword>
<feature type="coiled-coil region" evidence="5">
    <location>
        <begin position="535"/>
        <end position="562"/>
    </location>
</feature>
<reference evidence="7 8" key="1">
    <citation type="journal article" date="2019" name="Int. J. Syst. Evol. Microbiol.">
        <title>Clostridium fermenticellae sp. nov., isolated from the mud in a fermentation cellar for the production of the Chinese liquor, baijiu.</title>
        <authorList>
            <person name="Xu P.X."/>
            <person name="Chai L.J."/>
            <person name="Qiu T."/>
            <person name="Zhang X.J."/>
            <person name="Lu Z.M."/>
            <person name="Xiao C."/>
            <person name="Wang S.T."/>
            <person name="Shen C.H."/>
            <person name="Shi J.S."/>
            <person name="Xu Z.H."/>
        </authorList>
    </citation>
    <scope>NUCLEOTIDE SEQUENCE [LARGE SCALE GENOMIC DNA]</scope>
    <source>
        <strain evidence="7 8">JN500901</strain>
    </source>
</reference>
<evidence type="ECO:0000313" key="7">
    <source>
        <dbReference type="EMBL" id="AYD39638.1"/>
    </source>
</evidence>
<name>A0A386H236_9CLOT</name>
<dbReference type="Proteomes" id="UP000266301">
    <property type="component" value="Chromosome"/>
</dbReference>
<evidence type="ECO:0000256" key="4">
    <source>
        <dbReference type="ARBA" id="ARBA00038652"/>
    </source>
</evidence>
<keyword evidence="7" id="KW-0255">Endonuclease</keyword>
<proteinExistence type="inferred from homology"/>
<dbReference type="InterPro" id="IPR000055">
    <property type="entry name" value="Restrct_endonuc_typeI_TRD"/>
</dbReference>
<evidence type="ECO:0000259" key="6">
    <source>
        <dbReference type="Pfam" id="PF01420"/>
    </source>
</evidence>
<feature type="domain" description="Type I restriction modification DNA specificity" evidence="6">
    <location>
        <begin position="83"/>
        <end position="266"/>
    </location>
</feature>